<dbReference type="Proteomes" id="UP000236497">
    <property type="component" value="Unassembled WGS sequence"/>
</dbReference>
<dbReference type="InterPro" id="IPR018062">
    <property type="entry name" value="HTH_AraC-typ_CS"/>
</dbReference>
<keyword evidence="3" id="KW-0238">DNA-binding</keyword>
<dbReference type="EMBL" id="CVTD020000005">
    <property type="protein sequence ID" value="CRZ33309.1"/>
    <property type="molecule type" value="Genomic_DNA"/>
</dbReference>
<dbReference type="SUPFAM" id="SSF46689">
    <property type="entry name" value="Homeodomain-like"/>
    <property type="match status" value="2"/>
</dbReference>
<sequence length="532" mass="61145">MNILIVDDQISVLKGITSGVDFNKIGIENVYTATNVSEAKKIIQSNDISILLTDIEMPGENGLTLSKWVCENYPAIIIILLTSHASFSYAKESIRLGCFDYILQPAPYHEIEDVIMRAVSKIVSERQLKQYYNMEIIGNIVLNLFSHNPSNKKKSIDTLNQFGYPIKEDSNIQAVIIDIYPYSESDLPTYSDSYIFITLLESAAESFNSQIIYPLVCLNRYKQFVVLLFCNSNALDELNQDAFENFYKTLCNKLGSELSCYATPRGQLSGIRDTIYAAHQLLSNNVAKKPGMYYCDKNVSVSGATNIPENIARWTKLLEDNQFKLLEENIFSYLNFYVSVNRLNLDNLCEFHQQLTKIFFVYSYRQNIDIMNLFTNEYNYNDYMNSFNDVKSLKKGISFIINAIANASMTEESKNDVQRAKEYILANISNNISVKDVADYVHLSPEYFSKLFKKETGENVKNYILRIKVDSAKDLLENPNIPVSIVASEVGYSNFSHFTQMFKKHENITPSEYRKQYMKSKNINYREDFNEE</sequence>
<evidence type="ECO:0000259" key="7">
    <source>
        <dbReference type="PROSITE" id="PS01124"/>
    </source>
</evidence>
<keyword evidence="2" id="KW-0805">Transcription regulation</keyword>
<dbReference type="PANTHER" id="PTHR43280">
    <property type="entry name" value="ARAC-FAMILY TRANSCRIPTIONAL REGULATOR"/>
    <property type="match status" value="1"/>
</dbReference>
<feature type="domain" description="HTH araC/xylS-type" evidence="7">
    <location>
        <begin position="418"/>
        <end position="516"/>
    </location>
</feature>
<dbReference type="Gene3D" id="1.10.10.60">
    <property type="entry name" value="Homeodomain-like"/>
    <property type="match status" value="2"/>
</dbReference>
<dbReference type="InterPro" id="IPR018060">
    <property type="entry name" value="HTH_AraC"/>
</dbReference>
<dbReference type="InterPro" id="IPR009057">
    <property type="entry name" value="Homeodomain-like_sf"/>
</dbReference>
<reference evidence="9 10" key="1">
    <citation type="submission" date="2015-06" db="EMBL/GenBank/DDBJ databases">
        <authorList>
            <person name="Wibberg Daniel"/>
        </authorList>
    </citation>
    <scope>NUCLEOTIDE SEQUENCE [LARGE SCALE GENOMIC DNA]</scope>
    <source>
        <strain evidence="9 10">T3/55T</strain>
    </source>
</reference>
<dbReference type="PRINTS" id="PR00032">
    <property type="entry name" value="HTHARAC"/>
</dbReference>
<evidence type="ECO:0000259" key="8">
    <source>
        <dbReference type="PROSITE" id="PS50110"/>
    </source>
</evidence>
<keyword evidence="6" id="KW-0597">Phosphoprotein</keyword>
<evidence type="ECO:0000256" key="4">
    <source>
        <dbReference type="ARBA" id="ARBA00023163"/>
    </source>
</evidence>
<protein>
    <recommendedName>
        <fullName evidence="1">Stage 0 sporulation protein A homolog</fullName>
    </recommendedName>
</protein>
<evidence type="ECO:0000313" key="10">
    <source>
        <dbReference type="Proteomes" id="UP000236497"/>
    </source>
</evidence>
<evidence type="ECO:0000256" key="6">
    <source>
        <dbReference type="PROSITE-ProRule" id="PRU00169"/>
    </source>
</evidence>
<keyword evidence="4" id="KW-0804">Transcription</keyword>
<dbReference type="RefSeq" id="WP_103201498.1">
    <property type="nucleotide sequence ID" value="NZ_CVTD020000005.1"/>
</dbReference>
<feature type="modified residue" description="4-aspartylphosphate" evidence="6">
    <location>
        <position position="54"/>
    </location>
</feature>
<gene>
    <name evidence="9" type="ORF">HHT355_0094</name>
</gene>
<dbReference type="OrthoDB" id="1974963at2"/>
<dbReference type="Gene3D" id="3.40.50.2300">
    <property type="match status" value="1"/>
</dbReference>
<dbReference type="InterPro" id="IPR020449">
    <property type="entry name" value="Tscrpt_reg_AraC-type_HTH"/>
</dbReference>
<dbReference type="GO" id="GO:0003700">
    <property type="term" value="F:DNA-binding transcription factor activity"/>
    <property type="evidence" value="ECO:0007669"/>
    <property type="project" value="InterPro"/>
</dbReference>
<dbReference type="PROSITE" id="PS01124">
    <property type="entry name" value="HTH_ARAC_FAMILY_2"/>
    <property type="match status" value="1"/>
</dbReference>
<dbReference type="PANTHER" id="PTHR43280:SF28">
    <property type="entry name" value="HTH-TYPE TRANSCRIPTIONAL ACTIVATOR RHAS"/>
    <property type="match status" value="1"/>
</dbReference>
<evidence type="ECO:0000313" key="9">
    <source>
        <dbReference type="EMBL" id="CRZ33309.1"/>
    </source>
</evidence>
<dbReference type="InterPro" id="IPR001789">
    <property type="entry name" value="Sig_transdc_resp-reg_receiver"/>
</dbReference>
<dbReference type="PROSITE" id="PS50110">
    <property type="entry name" value="RESPONSE_REGULATORY"/>
    <property type="match status" value="1"/>
</dbReference>
<accession>A0A0H5SD18</accession>
<dbReference type="PROSITE" id="PS00041">
    <property type="entry name" value="HTH_ARAC_FAMILY_1"/>
    <property type="match status" value="1"/>
</dbReference>
<dbReference type="GO" id="GO:0043565">
    <property type="term" value="F:sequence-specific DNA binding"/>
    <property type="evidence" value="ECO:0007669"/>
    <property type="project" value="InterPro"/>
</dbReference>
<dbReference type="CDD" id="cd17536">
    <property type="entry name" value="REC_YesN-like"/>
    <property type="match status" value="1"/>
</dbReference>
<evidence type="ECO:0000256" key="1">
    <source>
        <dbReference type="ARBA" id="ARBA00018672"/>
    </source>
</evidence>
<evidence type="ECO:0000256" key="3">
    <source>
        <dbReference type="ARBA" id="ARBA00023125"/>
    </source>
</evidence>
<dbReference type="InterPro" id="IPR011006">
    <property type="entry name" value="CheY-like_superfamily"/>
</dbReference>
<feature type="domain" description="Response regulatory" evidence="8">
    <location>
        <begin position="2"/>
        <end position="119"/>
    </location>
</feature>
<dbReference type="AlphaFoldDB" id="A0A0H5SD18"/>
<dbReference type="Pfam" id="PF12833">
    <property type="entry name" value="HTH_18"/>
    <property type="match status" value="1"/>
</dbReference>
<proteinExistence type="predicted"/>
<name>A0A0H5SD18_HERHM</name>
<dbReference type="Pfam" id="PF00072">
    <property type="entry name" value="Response_reg"/>
    <property type="match status" value="1"/>
</dbReference>
<keyword evidence="10" id="KW-1185">Reference proteome</keyword>
<dbReference type="SMART" id="SM00342">
    <property type="entry name" value="HTH_ARAC"/>
    <property type="match status" value="1"/>
</dbReference>
<dbReference type="GO" id="GO:0000160">
    <property type="term" value="P:phosphorelay signal transduction system"/>
    <property type="evidence" value="ECO:0007669"/>
    <property type="project" value="InterPro"/>
</dbReference>
<evidence type="ECO:0000256" key="5">
    <source>
        <dbReference type="ARBA" id="ARBA00024867"/>
    </source>
</evidence>
<comment type="function">
    <text evidence="5">May play the central regulatory role in sporulation. It may be an element of the effector pathway responsible for the activation of sporulation genes in response to nutritional stress. Spo0A may act in concert with spo0H (a sigma factor) to control the expression of some genes that are critical to the sporulation process.</text>
</comment>
<evidence type="ECO:0000256" key="2">
    <source>
        <dbReference type="ARBA" id="ARBA00023015"/>
    </source>
</evidence>
<dbReference type="SUPFAM" id="SSF52172">
    <property type="entry name" value="CheY-like"/>
    <property type="match status" value="1"/>
</dbReference>
<dbReference type="SMART" id="SM00448">
    <property type="entry name" value="REC"/>
    <property type="match status" value="1"/>
</dbReference>
<organism evidence="9 10">
    <name type="scientific">Herbinix hemicellulosilytica</name>
    <dbReference type="NCBI Taxonomy" id="1564487"/>
    <lineage>
        <taxon>Bacteria</taxon>
        <taxon>Bacillati</taxon>
        <taxon>Bacillota</taxon>
        <taxon>Clostridia</taxon>
        <taxon>Lachnospirales</taxon>
        <taxon>Lachnospiraceae</taxon>
        <taxon>Herbinix</taxon>
    </lineage>
</organism>